<feature type="transmembrane region" description="Helical" evidence="9">
    <location>
        <begin position="65"/>
        <end position="86"/>
    </location>
</feature>
<dbReference type="RefSeq" id="WP_380247160.1">
    <property type="nucleotide sequence ID" value="NZ_JBHUII010000001.1"/>
</dbReference>
<comment type="subcellular location">
    <subcellularLocation>
        <location evidence="1 9">Cell membrane</location>
        <topology evidence="1 9">Multi-pass membrane protein</topology>
    </subcellularLocation>
</comment>
<evidence type="ECO:0000256" key="7">
    <source>
        <dbReference type="ARBA" id="ARBA00022989"/>
    </source>
</evidence>
<dbReference type="PANTHER" id="PTHR34308">
    <property type="entry name" value="COBALAMIN BIOSYNTHESIS PROTEIN CBIB"/>
    <property type="match status" value="1"/>
</dbReference>
<keyword evidence="5 9" id="KW-0169">Cobalamin biosynthesis</keyword>
<feature type="transmembrane region" description="Helical" evidence="9">
    <location>
        <begin position="167"/>
        <end position="188"/>
    </location>
</feature>
<keyword evidence="6 9" id="KW-0812">Transmembrane</keyword>
<name>A0ABW5BER0_9PROT</name>
<keyword evidence="4 9" id="KW-1003">Cell membrane</keyword>
<comment type="function">
    <text evidence="9">Converts cobyric acid to cobinamide by the addition of aminopropanol on the F carboxylic group.</text>
</comment>
<accession>A0ABW5BER0</accession>
<proteinExistence type="inferred from homology"/>
<evidence type="ECO:0000256" key="3">
    <source>
        <dbReference type="ARBA" id="ARBA00006263"/>
    </source>
</evidence>
<evidence type="ECO:0000256" key="4">
    <source>
        <dbReference type="ARBA" id="ARBA00022475"/>
    </source>
</evidence>
<reference evidence="11" key="1">
    <citation type="journal article" date="2019" name="Int. J. Syst. Evol. Microbiol.">
        <title>The Global Catalogue of Microorganisms (GCM) 10K type strain sequencing project: providing services to taxonomists for standard genome sequencing and annotation.</title>
        <authorList>
            <consortium name="The Broad Institute Genomics Platform"/>
            <consortium name="The Broad Institute Genome Sequencing Center for Infectious Disease"/>
            <person name="Wu L."/>
            <person name="Ma J."/>
        </authorList>
    </citation>
    <scope>NUCLEOTIDE SEQUENCE [LARGE SCALE GENOMIC DNA]</scope>
    <source>
        <strain evidence="11">CGMCC 4.7192</strain>
    </source>
</reference>
<evidence type="ECO:0000256" key="1">
    <source>
        <dbReference type="ARBA" id="ARBA00004651"/>
    </source>
</evidence>
<keyword evidence="11" id="KW-1185">Reference proteome</keyword>
<dbReference type="NCBIfam" id="TIGR00380">
    <property type="entry name" value="cobal_cbiB"/>
    <property type="match status" value="1"/>
</dbReference>
<evidence type="ECO:0000256" key="6">
    <source>
        <dbReference type="ARBA" id="ARBA00022692"/>
    </source>
</evidence>
<comment type="caution">
    <text evidence="10">The sequence shown here is derived from an EMBL/GenBank/DDBJ whole genome shotgun (WGS) entry which is preliminary data.</text>
</comment>
<comment type="pathway">
    <text evidence="2 9">Cofactor biosynthesis; adenosylcobalamin biosynthesis.</text>
</comment>
<evidence type="ECO:0000256" key="2">
    <source>
        <dbReference type="ARBA" id="ARBA00004953"/>
    </source>
</evidence>
<keyword evidence="8 9" id="KW-0472">Membrane</keyword>
<evidence type="ECO:0000313" key="10">
    <source>
        <dbReference type="EMBL" id="MFD2204024.1"/>
    </source>
</evidence>
<dbReference type="InterPro" id="IPR004485">
    <property type="entry name" value="Cobalamin_biosynth_CobD/CbiB"/>
</dbReference>
<dbReference type="Proteomes" id="UP001597294">
    <property type="component" value="Unassembled WGS sequence"/>
</dbReference>
<dbReference type="Pfam" id="PF03186">
    <property type="entry name" value="CobD_Cbib"/>
    <property type="match status" value="1"/>
</dbReference>
<gene>
    <name evidence="10" type="primary">cbiB</name>
    <name evidence="9" type="synonym">cobD</name>
    <name evidence="10" type="ORF">ACFSKO_00270</name>
</gene>
<organism evidence="10 11">
    <name type="scientific">Kiloniella antarctica</name>
    <dbReference type="NCBI Taxonomy" id="1550907"/>
    <lineage>
        <taxon>Bacteria</taxon>
        <taxon>Pseudomonadati</taxon>
        <taxon>Pseudomonadota</taxon>
        <taxon>Alphaproteobacteria</taxon>
        <taxon>Rhodospirillales</taxon>
        <taxon>Kiloniellaceae</taxon>
        <taxon>Kiloniella</taxon>
    </lineage>
</organism>
<sequence length="335" mass="36213">MSYLVQEPLFLPILTLITAILIDIVIGDPAWLYRYIPHPVVVIGKAIELGETWLNRSKDIRITKIFLGAVLTLSIISLTSALGLILSRTLGQVSHGWIIESILASSLIAYRGLGTAVANVAKELAHGLTEGRAAISHLVGRDPESLNEAGICRAAIESMAENFSDGVVAPVFWFTLFGLPGLCAYKAINTLDSMIGHRNDRYEAFGKFAARLDDLVNLIPARLAGLFYVLAALFVPGASCIRGLKVMLRDAGQHRSPNAGWQEAAVAGALGFALAGPRTYPGYTVDDPWMGEGGRSDLTSRDVYQALKLYICAGIWMLGALGILFFIPDAVQRFI</sequence>
<evidence type="ECO:0000256" key="9">
    <source>
        <dbReference type="HAMAP-Rule" id="MF_00024"/>
    </source>
</evidence>
<feature type="transmembrane region" description="Helical" evidence="9">
    <location>
        <begin position="225"/>
        <end position="244"/>
    </location>
</feature>
<feature type="transmembrane region" description="Helical" evidence="9">
    <location>
        <begin position="9"/>
        <end position="27"/>
    </location>
</feature>
<comment type="similarity">
    <text evidence="3 9">Belongs to the CobD/CbiB family.</text>
</comment>
<feature type="transmembrane region" description="Helical" evidence="9">
    <location>
        <begin position="303"/>
        <end position="327"/>
    </location>
</feature>
<evidence type="ECO:0000256" key="5">
    <source>
        <dbReference type="ARBA" id="ARBA00022573"/>
    </source>
</evidence>
<evidence type="ECO:0000313" key="11">
    <source>
        <dbReference type="Proteomes" id="UP001597294"/>
    </source>
</evidence>
<evidence type="ECO:0000256" key="8">
    <source>
        <dbReference type="ARBA" id="ARBA00023136"/>
    </source>
</evidence>
<dbReference type="PANTHER" id="PTHR34308:SF1">
    <property type="entry name" value="COBALAMIN BIOSYNTHESIS PROTEIN CBIB"/>
    <property type="match status" value="1"/>
</dbReference>
<protein>
    <recommendedName>
        <fullName evidence="9">Cobalamin biosynthesis protein CobD</fullName>
    </recommendedName>
</protein>
<keyword evidence="7 9" id="KW-1133">Transmembrane helix</keyword>
<dbReference type="EMBL" id="JBHUII010000001">
    <property type="protein sequence ID" value="MFD2204024.1"/>
    <property type="molecule type" value="Genomic_DNA"/>
</dbReference>
<dbReference type="HAMAP" id="MF_00024">
    <property type="entry name" value="CobD_CbiB"/>
    <property type="match status" value="1"/>
</dbReference>